<keyword evidence="1" id="KW-0812">Transmembrane</keyword>
<gene>
    <name evidence="2" type="ORF">GCM10022223_57900</name>
</gene>
<evidence type="ECO:0000313" key="2">
    <source>
        <dbReference type="EMBL" id="GAA3632184.1"/>
    </source>
</evidence>
<keyword evidence="1" id="KW-1133">Transmembrane helix</keyword>
<keyword evidence="1" id="KW-0472">Membrane</keyword>
<dbReference type="Proteomes" id="UP001501074">
    <property type="component" value="Unassembled WGS sequence"/>
</dbReference>
<accession>A0ABP7AH52</accession>
<evidence type="ECO:0000313" key="3">
    <source>
        <dbReference type="Proteomes" id="UP001501074"/>
    </source>
</evidence>
<protein>
    <recommendedName>
        <fullName evidence="4">GlsB/YeaQ/YmgE family stress response membrane protein</fullName>
    </recommendedName>
</protein>
<dbReference type="EMBL" id="BAAAZO010000011">
    <property type="protein sequence ID" value="GAA3632184.1"/>
    <property type="molecule type" value="Genomic_DNA"/>
</dbReference>
<proteinExistence type="predicted"/>
<feature type="transmembrane region" description="Helical" evidence="1">
    <location>
        <begin position="7"/>
        <end position="29"/>
    </location>
</feature>
<sequence>MTENTSAVVGGAWLAVVAGVVGNTVASLAGDSMPVHLGFGALTTVGVVTLVVNWLHRR</sequence>
<name>A0ABP7AH52_9ACTN</name>
<evidence type="ECO:0008006" key="4">
    <source>
        <dbReference type="Google" id="ProtNLM"/>
    </source>
</evidence>
<dbReference type="RefSeq" id="WP_231483985.1">
    <property type="nucleotide sequence ID" value="NZ_BAAAZO010000011.1"/>
</dbReference>
<feature type="transmembrane region" description="Helical" evidence="1">
    <location>
        <begin position="35"/>
        <end position="55"/>
    </location>
</feature>
<reference evidence="3" key="1">
    <citation type="journal article" date="2019" name="Int. J. Syst. Evol. Microbiol.">
        <title>The Global Catalogue of Microorganisms (GCM) 10K type strain sequencing project: providing services to taxonomists for standard genome sequencing and annotation.</title>
        <authorList>
            <consortium name="The Broad Institute Genomics Platform"/>
            <consortium name="The Broad Institute Genome Sequencing Center for Infectious Disease"/>
            <person name="Wu L."/>
            <person name="Ma J."/>
        </authorList>
    </citation>
    <scope>NUCLEOTIDE SEQUENCE [LARGE SCALE GENOMIC DNA]</scope>
    <source>
        <strain evidence="3">JCM 16902</strain>
    </source>
</reference>
<comment type="caution">
    <text evidence="2">The sequence shown here is derived from an EMBL/GenBank/DDBJ whole genome shotgun (WGS) entry which is preliminary data.</text>
</comment>
<keyword evidence="3" id="KW-1185">Reference proteome</keyword>
<organism evidence="2 3">
    <name type="scientific">Kineosporia mesophila</name>
    <dbReference type="NCBI Taxonomy" id="566012"/>
    <lineage>
        <taxon>Bacteria</taxon>
        <taxon>Bacillati</taxon>
        <taxon>Actinomycetota</taxon>
        <taxon>Actinomycetes</taxon>
        <taxon>Kineosporiales</taxon>
        <taxon>Kineosporiaceae</taxon>
        <taxon>Kineosporia</taxon>
    </lineage>
</organism>
<evidence type="ECO:0000256" key="1">
    <source>
        <dbReference type="SAM" id="Phobius"/>
    </source>
</evidence>